<evidence type="ECO:0000256" key="1">
    <source>
        <dbReference type="SAM" id="MobiDB-lite"/>
    </source>
</evidence>
<protein>
    <submittedName>
        <fullName evidence="2">Translation initiation factor IF-2</fullName>
    </submittedName>
</protein>
<evidence type="ECO:0000313" key="3">
    <source>
        <dbReference type="Proteomes" id="UP000533598"/>
    </source>
</evidence>
<dbReference type="Proteomes" id="UP000533598">
    <property type="component" value="Unassembled WGS sequence"/>
</dbReference>
<keyword evidence="2" id="KW-0648">Protein biosynthesis</keyword>
<feature type="region of interest" description="Disordered" evidence="1">
    <location>
        <begin position="89"/>
        <end position="197"/>
    </location>
</feature>
<accession>A0A7W7FXT2</accession>
<gene>
    <name evidence="2" type="ORF">HNR67_007528</name>
</gene>
<feature type="region of interest" description="Disordered" evidence="1">
    <location>
        <begin position="1"/>
        <end position="27"/>
    </location>
</feature>
<evidence type="ECO:0000313" key="2">
    <source>
        <dbReference type="EMBL" id="MBB4681410.1"/>
    </source>
</evidence>
<dbReference type="RefSeq" id="WP_185007964.1">
    <property type="nucleotide sequence ID" value="NZ_BAAAUI010000008.1"/>
</dbReference>
<feature type="compositionally biased region" description="Low complexity" evidence="1">
    <location>
        <begin position="11"/>
        <end position="27"/>
    </location>
</feature>
<proteinExistence type="predicted"/>
<organism evidence="2 3">
    <name type="scientific">Crossiella cryophila</name>
    <dbReference type="NCBI Taxonomy" id="43355"/>
    <lineage>
        <taxon>Bacteria</taxon>
        <taxon>Bacillati</taxon>
        <taxon>Actinomycetota</taxon>
        <taxon>Actinomycetes</taxon>
        <taxon>Pseudonocardiales</taxon>
        <taxon>Pseudonocardiaceae</taxon>
        <taxon>Crossiella</taxon>
    </lineage>
</organism>
<feature type="compositionally biased region" description="Pro residues" evidence="1">
    <location>
        <begin position="163"/>
        <end position="177"/>
    </location>
</feature>
<sequence length="355" mass="35171">MSTESQAATGVAVSTPEPAPAAPAETTVATAPVAAKAQAAGTVPPVVEGGTAVSGSAPGKVSKPVIVAAAVAGAVLVALPMSLSGLLEDNGPGEGPAPTGYAQAGQPANGFVPGVADPTVDNVTGSTLAQPSPPPPGPPATGQPGQPEQKSGESANPGTPAAPGNPPAGNPPPPPPQQGQQPHKAQAPTYEGMAGPGCAGSTRFSGVGFYRDGKAGWVDQGNGGCGTSYVSVPMSGDANKDDSSAYGLWTFNTGPVTTGNCTVFVFVPNGNATQVGGSPTSYRVFDRFEIGKGSPIGSFQVNQVAQRGKWVQVGQFRVNGAKLAVQLLTRGKDWDGSGKTYAHHAAAMVKAQCQA</sequence>
<dbReference type="AlphaFoldDB" id="A0A7W7FXT2"/>
<dbReference type="GO" id="GO:0003743">
    <property type="term" value="F:translation initiation factor activity"/>
    <property type="evidence" value="ECO:0007669"/>
    <property type="project" value="UniProtKB-KW"/>
</dbReference>
<reference evidence="2 3" key="1">
    <citation type="submission" date="2020-08" db="EMBL/GenBank/DDBJ databases">
        <title>Sequencing the genomes of 1000 actinobacteria strains.</title>
        <authorList>
            <person name="Klenk H.-P."/>
        </authorList>
    </citation>
    <scope>NUCLEOTIDE SEQUENCE [LARGE SCALE GENOMIC DNA]</scope>
    <source>
        <strain evidence="2 3">DSM 44230</strain>
    </source>
</reference>
<dbReference type="EMBL" id="JACHMH010000001">
    <property type="protein sequence ID" value="MBB4681410.1"/>
    <property type="molecule type" value="Genomic_DNA"/>
</dbReference>
<name>A0A7W7FXT2_9PSEU</name>
<keyword evidence="2" id="KW-0396">Initiation factor</keyword>
<keyword evidence="3" id="KW-1185">Reference proteome</keyword>
<feature type="compositionally biased region" description="Pro residues" evidence="1">
    <location>
        <begin position="131"/>
        <end position="141"/>
    </location>
</feature>
<comment type="caution">
    <text evidence="2">The sequence shown here is derived from an EMBL/GenBank/DDBJ whole genome shotgun (WGS) entry which is preliminary data.</text>
</comment>